<dbReference type="Proteomes" id="UP000309997">
    <property type="component" value="Unassembled WGS sequence"/>
</dbReference>
<accession>A0ACC4D4X8</accession>
<evidence type="ECO:0000313" key="2">
    <source>
        <dbReference type="Proteomes" id="UP000309997"/>
    </source>
</evidence>
<organism evidence="1 2">
    <name type="scientific">Populus alba</name>
    <name type="common">White poplar</name>
    <dbReference type="NCBI Taxonomy" id="43335"/>
    <lineage>
        <taxon>Eukaryota</taxon>
        <taxon>Viridiplantae</taxon>
        <taxon>Streptophyta</taxon>
        <taxon>Embryophyta</taxon>
        <taxon>Tracheophyta</taxon>
        <taxon>Spermatophyta</taxon>
        <taxon>Magnoliopsida</taxon>
        <taxon>eudicotyledons</taxon>
        <taxon>Gunneridae</taxon>
        <taxon>Pentapetalae</taxon>
        <taxon>rosids</taxon>
        <taxon>fabids</taxon>
        <taxon>Malpighiales</taxon>
        <taxon>Salicaceae</taxon>
        <taxon>Saliceae</taxon>
        <taxon>Populus</taxon>
    </lineage>
</organism>
<sequence length="102" mass="11716">MISDVRILVLSDFPIYGRIIRIPLNIGEVLMEMRSCPIACRHALRVLLLVLKLYSVSIHFNLIPSDLFQASPANCIDLLLAVQMFRPGKNHVFLVHRLFEFL</sequence>
<name>A0ACC4D4X8_POPAL</name>
<reference evidence="1 2" key="1">
    <citation type="journal article" date="2024" name="Plant Biotechnol. J.">
        <title>Genome and CRISPR/Cas9 system of a widespread forest tree (Populus alba) in the world.</title>
        <authorList>
            <person name="Liu Y.J."/>
            <person name="Jiang P.F."/>
            <person name="Han X.M."/>
            <person name="Li X.Y."/>
            <person name="Wang H.M."/>
            <person name="Wang Y.J."/>
            <person name="Wang X.X."/>
            <person name="Zeng Q.Y."/>
        </authorList>
    </citation>
    <scope>NUCLEOTIDE SEQUENCE [LARGE SCALE GENOMIC DNA]</scope>
    <source>
        <strain evidence="2">cv. PAL-ZL1</strain>
    </source>
</reference>
<gene>
    <name evidence="1" type="ORF">D5086_003468</name>
</gene>
<proteinExistence type="predicted"/>
<keyword evidence="2" id="KW-1185">Reference proteome</keyword>
<evidence type="ECO:0000313" key="1">
    <source>
        <dbReference type="EMBL" id="KAL3612448.1"/>
    </source>
</evidence>
<comment type="caution">
    <text evidence="1">The sequence shown here is derived from an EMBL/GenBank/DDBJ whole genome shotgun (WGS) entry which is preliminary data.</text>
</comment>
<dbReference type="EMBL" id="RCHU02000001">
    <property type="protein sequence ID" value="KAL3612448.1"/>
    <property type="molecule type" value="Genomic_DNA"/>
</dbReference>
<protein>
    <submittedName>
        <fullName evidence="1">Uncharacterized protein</fullName>
    </submittedName>
</protein>